<dbReference type="GO" id="GO:0005524">
    <property type="term" value="F:ATP binding"/>
    <property type="evidence" value="ECO:0007669"/>
    <property type="project" value="UniProtKB-KW"/>
</dbReference>
<dbReference type="GO" id="GO:0003910">
    <property type="term" value="F:DNA ligase (ATP) activity"/>
    <property type="evidence" value="ECO:0007669"/>
    <property type="project" value="InterPro"/>
</dbReference>
<dbReference type="GO" id="GO:0006310">
    <property type="term" value="P:DNA recombination"/>
    <property type="evidence" value="ECO:0007669"/>
    <property type="project" value="InterPro"/>
</dbReference>
<proteinExistence type="inferred from homology"/>
<evidence type="ECO:0000256" key="5">
    <source>
        <dbReference type="SAM" id="MobiDB-lite"/>
    </source>
</evidence>
<feature type="region of interest" description="Disordered" evidence="5">
    <location>
        <begin position="560"/>
        <end position="623"/>
    </location>
</feature>
<keyword evidence="3" id="KW-0547">Nucleotide-binding</keyword>
<evidence type="ECO:0000259" key="6">
    <source>
        <dbReference type="PROSITE" id="PS50160"/>
    </source>
</evidence>
<evidence type="ECO:0000256" key="3">
    <source>
        <dbReference type="ARBA" id="ARBA00022741"/>
    </source>
</evidence>
<comment type="caution">
    <text evidence="7">The sequence shown here is derived from an EMBL/GenBank/DDBJ whole genome shotgun (WGS) entry which is preliminary data.</text>
</comment>
<dbReference type="GO" id="GO:0005634">
    <property type="term" value="C:nucleus"/>
    <property type="evidence" value="ECO:0007669"/>
    <property type="project" value="TreeGrafter"/>
</dbReference>
<dbReference type="InterPro" id="IPR012310">
    <property type="entry name" value="DNA_ligase_ATP-dep_cent"/>
</dbReference>
<dbReference type="Pfam" id="PF01068">
    <property type="entry name" value="DNA_ligase_A_M"/>
    <property type="match status" value="1"/>
</dbReference>
<reference evidence="7" key="2">
    <citation type="submission" date="2020-08" db="EMBL/GenBank/DDBJ databases">
        <title>Plant Genome Project.</title>
        <authorList>
            <person name="Zhang R.-G."/>
        </authorList>
    </citation>
    <scope>NUCLEOTIDE SEQUENCE</scope>
    <source>
        <strain evidence="7">Huo1</strain>
        <tissue evidence="7">Leaf</tissue>
    </source>
</reference>
<organism evidence="7">
    <name type="scientific">Salvia splendens</name>
    <name type="common">Scarlet sage</name>
    <dbReference type="NCBI Taxonomy" id="180675"/>
    <lineage>
        <taxon>Eukaryota</taxon>
        <taxon>Viridiplantae</taxon>
        <taxon>Streptophyta</taxon>
        <taxon>Embryophyta</taxon>
        <taxon>Tracheophyta</taxon>
        <taxon>Spermatophyta</taxon>
        <taxon>Magnoliopsida</taxon>
        <taxon>eudicotyledons</taxon>
        <taxon>Gunneridae</taxon>
        <taxon>Pentapetalae</taxon>
        <taxon>asterids</taxon>
        <taxon>lamiids</taxon>
        <taxon>Lamiales</taxon>
        <taxon>Lamiaceae</taxon>
        <taxon>Nepetoideae</taxon>
        <taxon>Mentheae</taxon>
        <taxon>Salviinae</taxon>
        <taxon>Salvia</taxon>
        <taxon>Salvia subgen. Calosphace</taxon>
        <taxon>core Calosphace</taxon>
    </lineage>
</organism>
<gene>
    <name evidence="7" type="ORF">SASPL_133086</name>
</gene>
<name>A0A8X8X4U7_SALSN</name>
<dbReference type="InterPro" id="IPR012308">
    <property type="entry name" value="DNA_ligase_ATP-dep_N"/>
</dbReference>
<dbReference type="Pfam" id="PF04675">
    <property type="entry name" value="DNA_ligase_A_N"/>
    <property type="match status" value="1"/>
</dbReference>
<dbReference type="Proteomes" id="UP000298416">
    <property type="component" value="Unassembled WGS sequence"/>
</dbReference>
<dbReference type="PANTHER" id="PTHR45674:SF3">
    <property type="entry name" value="PARP-TYPE DOMAIN-CONTAINING PROTEIN"/>
    <property type="match status" value="1"/>
</dbReference>
<dbReference type="Gene3D" id="3.30.470.30">
    <property type="entry name" value="DNA ligase/mRNA capping enzyme"/>
    <property type="match status" value="1"/>
</dbReference>
<keyword evidence="2" id="KW-0436">Ligase</keyword>
<feature type="compositionally biased region" description="Basic and acidic residues" evidence="5">
    <location>
        <begin position="560"/>
        <end position="584"/>
    </location>
</feature>
<dbReference type="GO" id="GO:0006281">
    <property type="term" value="P:DNA repair"/>
    <property type="evidence" value="ECO:0007669"/>
    <property type="project" value="InterPro"/>
</dbReference>
<dbReference type="GO" id="GO:0003677">
    <property type="term" value="F:DNA binding"/>
    <property type="evidence" value="ECO:0007669"/>
    <property type="project" value="InterPro"/>
</dbReference>
<keyword evidence="4" id="KW-0067">ATP-binding</keyword>
<evidence type="ECO:0000256" key="1">
    <source>
        <dbReference type="ARBA" id="ARBA00007572"/>
    </source>
</evidence>
<dbReference type="SUPFAM" id="SSF56091">
    <property type="entry name" value="DNA ligase/mRNA capping enzyme, catalytic domain"/>
    <property type="match status" value="1"/>
</dbReference>
<dbReference type="AlphaFoldDB" id="A0A8X8X4U7"/>
<evidence type="ECO:0000256" key="4">
    <source>
        <dbReference type="ARBA" id="ARBA00022840"/>
    </source>
</evidence>
<evidence type="ECO:0000313" key="7">
    <source>
        <dbReference type="EMBL" id="KAG6405496.1"/>
    </source>
</evidence>
<evidence type="ECO:0000313" key="8">
    <source>
        <dbReference type="Proteomes" id="UP000298416"/>
    </source>
</evidence>
<dbReference type="InterPro" id="IPR036599">
    <property type="entry name" value="DNA_ligase_N_sf"/>
</dbReference>
<dbReference type="Gene3D" id="1.10.3260.10">
    <property type="entry name" value="DNA ligase, ATP-dependent, N-terminal domain"/>
    <property type="match status" value="1"/>
</dbReference>
<protein>
    <recommendedName>
        <fullName evidence="6">ATP-dependent DNA ligase family profile domain-containing protein</fullName>
    </recommendedName>
</protein>
<dbReference type="SUPFAM" id="SSF117018">
    <property type="entry name" value="ATP-dependent DNA ligase DNA-binding domain"/>
    <property type="match status" value="1"/>
</dbReference>
<evidence type="ECO:0000256" key="2">
    <source>
        <dbReference type="ARBA" id="ARBA00022598"/>
    </source>
</evidence>
<dbReference type="InterPro" id="IPR050191">
    <property type="entry name" value="ATP-dep_DNA_ligase"/>
</dbReference>
<keyword evidence="8" id="KW-1185">Reference proteome</keyword>
<accession>A0A8X8X4U7</accession>
<dbReference type="GO" id="GO:0006273">
    <property type="term" value="P:lagging strand elongation"/>
    <property type="evidence" value="ECO:0007669"/>
    <property type="project" value="TreeGrafter"/>
</dbReference>
<reference evidence="7" key="1">
    <citation type="submission" date="2018-01" db="EMBL/GenBank/DDBJ databases">
        <authorList>
            <person name="Mao J.F."/>
        </authorList>
    </citation>
    <scope>NUCLEOTIDE SEQUENCE</scope>
    <source>
        <strain evidence="7">Huo1</strain>
        <tissue evidence="7">Leaf</tissue>
    </source>
</reference>
<dbReference type="GO" id="GO:0005739">
    <property type="term" value="C:mitochondrion"/>
    <property type="evidence" value="ECO:0007669"/>
    <property type="project" value="TreeGrafter"/>
</dbReference>
<dbReference type="EMBL" id="PNBA02000012">
    <property type="protein sequence ID" value="KAG6405496.1"/>
    <property type="molecule type" value="Genomic_DNA"/>
</dbReference>
<dbReference type="PANTHER" id="PTHR45674">
    <property type="entry name" value="DNA LIGASE 1/3 FAMILY MEMBER"/>
    <property type="match status" value="1"/>
</dbReference>
<sequence>MFNFRVKRNADPGLLIFARILTGTCLSPDHSSLLATEPLHFISSHRRIVLIFYYLLLLCAYHRDQIVLSDVWSMASPPTLVELKRSPSDYTLSNVVHWELGGDVPFVFLANCLVAVSEAAEDDLQDIACNIFRTFMKISPQNLFAVLSILARTYTDGDNSYTIEASKDAIIEAIAESSNKTPEFIKDQLLEHDLAFVAEVNRPIELLFKREKLTIEYLFSKIIALVENVKRKKEKKKVWAKRNLYTLLGMFNHASEFEAGTLVRLLQPIWKKVPENVILHGLACATVYAHISPEDPDIPMHLERAVDLCNRIYQLVKSFRAFCDAFCHTYPCTGYMYLPEIIGFAPGIPLKLMEAEPILDTSELFQKFGSNGFTYESNDYGDVIRAQIHGLENGVIVIYVDNELVTDRFPDVLAIVMRARGQNMKSFIIDCKVCAFDERRKTSLSIKDLPNSHWEDAEIVVSIVVSDILYLNGKSLLQKQLLLRHQMLQRSFVEQLDSSVNISDVPQCNDLKLLKSFLKAAGKSSLIVKSLTDNATYEPCKKLRNWLILRKEDLADLEKKDSNDDARVVRAPSKEAKATTRDSEDASLTGDNEDAATTGDSEDAALTGDNEDAATTGASEDDA</sequence>
<comment type="similarity">
    <text evidence="1">Belongs to the ATP-dependent DNA ligase family.</text>
</comment>
<dbReference type="PROSITE" id="PS50160">
    <property type="entry name" value="DNA_LIGASE_A3"/>
    <property type="match status" value="1"/>
</dbReference>
<feature type="domain" description="ATP-dependent DNA ligase family profile" evidence="6">
    <location>
        <begin position="454"/>
        <end position="564"/>
    </location>
</feature>